<sequence length="88" mass="10270">MYQKADRFLASFTQKMNIKCCEFLCQVVQKYIINNLVKKKRKCKPSRPVYSMFVIFSSSRPVTMGLTRWLRKKREGEVASTAIQRTAG</sequence>
<evidence type="ECO:0000313" key="1">
    <source>
        <dbReference type="Ensembl" id="ENSUMAP00000000050"/>
    </source>
</evidence>
<protein>
    <submittedName>
        <fullName evidence="1">Uncharacterized protein</fullName>
    </submittedName>
</protein>
<dbReference type="Ensembl" id="ENSUMAT00000000133.1">
    <property type="protein sequence ID" value="ENSUMAP00000000050.1"/>
    <property type="gene ID" value="ENSUMAG00000000106.1"/>
</dbReference>
<accession>A0A452SX85</accession>
<proteinExistence type="predicted"/>
<dbReference type="AlphaFoldDB" id="A0A452SX85"/>
<organism evidence="1">
    <name type="scientific">Ursus maritimus</name>
    <name type="common">Polar bear</name>
    <name type="synonym">Thalarctos maritimus</name>
    <dbReference type="NCBI Taxonomy" id="29073"/>
    <lineage>
        <taxon>Eukaryota</taxon>
        <taxon>Metazoa</taxon>
        <taxon>Chordata</taxon>
        <taxon>Craniata</taxon>
        <taxon>Vertebrata</taxon>
        <taxon>Euteleostomi</taxon>
        <taxon>Mammalia</taxon>
        <taxon>Eutheria</taxon>
        <taxon>Laurasiatheria</taxon>
        <taxon>Carnivora</taxon>
        <taxon>Caniformia</taxon>
        <taxon>Ursidae</taxon>
        <taxon>Ursus</taxon>
    </lineage>
</organism>
<name>A0A452SX85_URSMA</name>
<dbReference type="OMA" id="MNIKCCE"/>
<dbReference type="GeneTree" id="ENSGT00470000042642"/>
<reference evidence="1" key="1">
    <citation type="submission" date="2019-03" db="UniProtKB">
        <authorList>
            <consortium name="Ensembl"/>
        </authorList>
    </citation>
    <scope>IDENTIFICATION</scope>
</reference>